<gene>
    <name evidence="2" type="ORF">BDZ94DRAFT_1258481</name>
</gene>
<protein>
    <submittedName>
        <fullName evidence="2">Uncharacterized protein</fullName>
    </submittedName>
</protein>
<dbReference type="Proteomes" id="UP000807353">
    <property type="component" value="Unassembled WGS sequence"/>
</dbReference>
<keyword evidence="1" id="KW-0732">Signal</keyword>
<evidence type="ECO:0000256" key="1">
    <source>
        <dbReference type="SAM" id="SignalP"/>
    </source>
</evidence>
<accession>A0A9P6CF07</accession>
<evidence type="ECO:0000313" key="3">
    <source>
        <dbReference type="Proteomes" id="UP000807353"/>
    </source>
</evidence>
<keyword evidence="3" id="KW-1185">Reference proteome</keyword>
<reference evidence="2" key="1">
    <citation type="submission" date="2020-11" db="EMBL/GenBank/DDBJ databases">
        <authorList>
            <consortium name="DOE Joint Genome Institute"/>
            <person name="Ahrendt S."/>
            <person name="Riley R."/>
            <person name="Andreopoulos W."/>
            <person name="Labutti K."/>
            <person name="Pangilinan J."/>
            <person name="Ruiz-Duenas F.J."/>
            <person name="Barrasa J.M."/>
            <person name="Sanchez-Garcia M."/>
            <person name="Camarero S."/>
            <person name="Miyauchi S."/>
            <person name="Serrano A."/>
            <person name="Linde D."/>
            <person name="Babiker R."/>
            <person name="Drula E."/>
            <person name="Ayuso-Fernandez I."/>
            <person name="Pacheco R."/>
            <person name="Padilla G."/>
            <person name="Ferreira P."/>
            <person name="Barriuso J."/>
            <person name="Kellner H."/>
            <person name="Castanera R."/>
            <person name="Alfaro M."/>
            <person name="Ramirez L."/>
            <person name="Pisabarro A.G."/>
            <person name="Kuo A."/>
            <person name="Tritt A."/>
            <person name="Lipzen A."/>
            <person name="He G."/>
            <person name="Yan M."/>
            <person name="Ng V."/>
            <person name="Cullen D."/>
            <person name="Martin F."/>
            <person name="Rosso M.-N."/>
            <person name="Henrissat B."/>
            <person name="Hibbett D."/>
            <person name="Martinez A.T."/>
            <person name="Grigoriev I.V."/>
        </authorList>
    </citation>
    <scope>NUCLEOTIDE SEQUENCE</scope>
    <source>
        <strain evidence="2">CBS 247.69</strain>
    </source>
</reference>
<name>A0A9P6CF07_9AGAR</name>
<feature type="chain" id="PRO_5040191922" evidence="1">
    <location>
        <begin position="19"/>
        <end position="61"/>
    </location>
</feature>
<comment type="caution">
    <text evidence="2">The sequence shown here is derived from an EMBL/GenBank/DDBJ whole genome shotgun (WGS) entry which is preliminary data.</text>
</comment>
<dbReference type="EMBL" id="MU150261">
    <property type="protein sequence ID" value="KAF9463536.1"/>
    <property type="molecule type" value="Genomic_DNA"/>
</dbReference>
<evidence type="ECO:0000313" key="2">
    <source>
        <dbReference type="EMBL" id="KAF9463536.1"/>
    </source>
</evidence>
<organism evidence="2 3">
    <name type="scientific">Collybia nuda</name>
    <dbReference type="NCBI Taxonomy" id="64659"/>
    <lineage>
        <taxon>Eukaryota</taxon>
        <taxon>Fungi</taxon>
        <taxon>Dikarya</taxon>
        <taxon>Basidiomycota</taxon>
        <taxon>Agaricomycotina</taxon>
        <taxon>Agaricomycetes</taxon>
        <taxon>Agaricomycetidae</taxon>
        <taxon>Agaricales</taxon>
        <taxon>Tricholomatineae</taxon>
        <taxon>Clitocybaceae</taxon>
        <taxon>Collybia</taxon>
    </lineage>
</organism>
<sequence length="61" mass="6712">MGVWTWLLAASLESLNCGYPTNPVHRSFVLANILLDTKMISSTSKYGAICDHAFILVDTPK</sequence>
<dbReference type="AlphaFoldDB" id="A0A9P6CF07"/>
<feature type="signal peptide" evidence="1">
    <location>
        <begin position="1"/>
        <end position="18"/>
    </location>
</feature>
<proteinExistence type="predicted"/>